<reference evidence="1" key="1">
    <citation type="journal article" date="2015" name="Nature">
        <title>Complex archaea that bridge the gap between prokaryotes and eukaryotes.</title>
        <authorList>
            <person name="Spang A."/>
            <person name="Saw J.H."/>
            <person name="Jorgensen S.L."/>
            <person name="Zaremba-Niedzwiedzka K."/>
            <person name="Martijn J."/>
            <person name="Lind A.E."/>
            <person name="van Eijk R."/>
            <person name="Schleper C."/>
            <person name="Guy L."/>
            <person name="Ettema T.J."/>
        </authorList>
    </citation>
    <scope>NUCLEOTIDE SEQUENCE</scope>
</reference>
<name>A0A0F8W761_9ZZZZ</name>
<sequence>MKAIQFAFACGLLLPNVAAMAQVTASTTLSAEGLAAVRVGNPTTDTVFVIIELHHDATLPDGPVALGILVEGLLISPYRFRLGPGELQIVRIRVQLDGVRSGEILRLVTTLTPDPPQRAGNAEGIVLGLVLRRRLILEGLDAPLCVSAVSEGSLQHGHGFEVVD</sequence>
<proteinExistence type="predicted"/>
<comment type="caution">
    <text evidence="1">The sequence shown here is derived from an EMBL/GenBank/DDBJ whole genome shotgun (WGS) entry which is preliminary data.</text>
</comment>
<dbReference type="AlphaFoldDB" id="A0A0F8W761"/>
<dbReference type="EMBL" id="LAZR01067007">
    <property type="protein sequence ID" value="KKK52458.1"/>
    <property type="molecule type" value="Genomic_DNA"/>
</dbReference>
<evidence type="ECO:0000313" key="1">
    <source>
        <dbReference type="EMBL" id="KKK52458.1"/>
    </source>
</evidence>
<organism evidence="1">
    <name type="scientific">marine sediment metagenome</name>
    <dbReference type="NCBI Taxonomy" id="412755"/>
    <lineage>
        <taxon>unclassified sequences</taxon>
        <taxon>metagenomes</taxon>
        <taxon>ecological metagenomes</taxon>
    </lineage>
</organism>
<accession>A0A0F8W761</accession>
<protein>
    <submittedName>
        <fullName evidence="1">Uncharacterized protein</fullName>
    </submittedName>
</protein>
<gene>
    <name evidence="1" type="ORF">LCGC14_3104730</name>
</gene>